<feature type="compositionally biased region" description="Basic and acidic residues" evidence="1">
    <location>
        <begin position="73"/>
        <end position="85"/>
    </location>
</feature>
<keyword evidence="3" id="KW-1185">Reference proteome</keyword>
<evidence type="ECO:0000313" key="2">
    <source>
        <dbReference type="EnsemblMetazoa" id="XP_016664034.1"/>
    </source>
</evidence>
<protein>
    <submittedName>
        <fullName evidence="2">Uncharacterized protein</fullName>
    </submittedName>
</protein>
<evidence type="ECO:0000256" key="1">
    <source>
        <dbReference type="SAM" id="MobiDB-lite"/>
    </source>
</evidence>
<proteinExistence type="predicted"/>
<evidence type="ECO:0000313" key="3">
    <source>
        <dbReference type="Proteomes" id="UP000007819"/>
    </source>
</evidence>
<dbReference type="KEGG" id="api:107885104"/>
<accession>A0A8R2D881</accession>
<reference evidence="3" key="1">
    <citation type="submission" date="2010-06" db="EMBL/GenBank/DDBJ databases">
        <authorList>
            <person name="Jiang H."/>
            <person name="Abraham K."/>
            <person name="Ali S."/>
            <person name="Alsbrooks S.L."/>
            <person name="Anim B.N."/>
            <person name="Anosike U.S."/>
            <person name="Attaway T."/>
            <person name="Bandaranaike D.P."/>
            <person name="Battles P.K."/>
            <person name="Bell S.N."/>
            <person name="Bell A.V."/>
            <person name="Beltran B."/>
            <person name="Bickham C."/>
            <person name="Bustamante Y."/>
            <person name="Caleb T."/>
            <person name="Canada A."/>
            <person name="Cardenas V."/>
            <person name="Carter K."/>
            <person name="Chacko J."/>
            <person name="Chandrabose M.N."/>
            <person name="Chavez D."/>
            <person name="Chavez A."/>
            <person name="Chen L."/>
            <person name="Chu H.-S."/>
            <person name="Claassen K.J."/>
            <person name="Cockrell R."/>
            <person name="Collins M."/>
            <person name="Cooper J.A."/>
            <person name="Cree A."/>
            <person name="Curry S.M."/>
            <person name="Da Y."/>
            <person name="Dao M.D."/>
            <person name="Das B."/>
            <person name="Davila M.-L."/>
            <person name="Davy-Carroll L."/>
            <person name="Denson S."/>
            <person name="Dinh H."/>
            <person name="Ebong V.E."/>
            <person name="Edwards J.R."/>
            <person name="Egan A."/>
            <person name="El-Daye J."/>
            <person name="Escobedo L."/>
            <person name="Fernandez S."/>
            <person name="Fernando P.R."/>
            <person name="Flagg N."/>
            <person name="Forbes L.D."/>
            <person name="Fowler R.G."/>
            <person name="Fu Q."/>
            <person name="Gabisi R.A."/>
            <person name="Ganer J."/>
            <person name="Garbino Pronczuk A."/>
            <person name="Garcia R.M."/>
            <person name="Garner T."/>
            <person name="Garrett T.E."/>
            <person name="Gonzalez D.A."/>
            <person name="Hamid H."/>
            <person name="Hawkins E.S."/>
            <person name="Hirani K."/>
            <person name="Hogues M.E."/>
            <person name="Hollins B."/>
            <person name="Hsiao C.-H."/>
            <person name="Jabil R."/>
            <person name="James M.L."/>
            <person name="Jhangiani S.N."/>
            <person name="Johnson B."/>
            <person name="Johnson Q."/>
            <person name="Joshi V."/>
            <person name="Kalu J.B."/>
            <person name="Kam C."/>
            <person name="Kashfia A."/>
            <person name="Keebler J."/>
            <person name="Kisamo H."/>
            <person name="Kovar C.L."/>
            <person name="Lago L.A."/>
            <person name="Lai C.-Y."/>
            <person name="Laidlaw J."/>
            <person name="Lara F."/>
            <person name="Le T.-K."/>
            <person name="Lee S.L."/>
            <person name="Legall F.H."/>
            <person name="Lemon S.J."/>
            <person name="Lewis L.R."/>
            <person name="Li B."/>
            <person name="Liu Y."/>
            <person name="Liu Y.-S."/>
            <person name="Lopez J."/>
            <person name="Lozado R.J."/>
            <person name="Lu J."/>
            <person name="Madu R.C."/>
            <person name="Maheshwari M."/>
            <person name="Maheshwari R."/>
            <person name="Malloy K."/>
            <person name="Martinez E."/>
            <person name="Mathew T."/>
            <person name="Mercado I.C."/>
            <person name="Mercado C."/>
            <person name="Meyer B."/>
            <person name="Montgomery K."/>
            <person name="Morgan M.B."/>
            <person name="Munidasa M."/>
            <person name="Nazareth L.V."/>
            <person name="Nelson J."/>
            <person name="Ng B.M."/>
            <person name="Nguyen N.B."/>
            <person name="Nguyen P.Q."/>
            <person name="Nguyen T."/>
            <person name="Obregon M."/>
            <person name="Okwuonu G.O."/>
            <person name="Onwere C.G."/>
            <person name="Orozco G."/>
            <person name="Parra A."/>
            <person name="Patel S."/>
            <person name="Patil S."/>
            <person name="Perez A."/>
            <person name="Perez Y."/>
            <person name="Pham C."/>
            <person name="Primus E.L."/>
            <person name="Pu L.-L."/>
            <person name="Puazo M."/>
            <person name="Qin X."/>
            <person name="Quiroz J.B."/>
            <person name="Reese J."/>
            <person name="Richards S."/>
            <person name="Rives C.M."/>
            <person name="Robberts R."/>
            <person name="Ruiz S.J."/>
            <person name="Ruiz M.J."/>
            <person name="Santibanez J."/>
            <person name="Schneider B.W."/>
            <person name="Sisson I."/>
            <person name="Smith M."/>
            <person name="Sodergren E."/>
            <person name="Song X.-Z."/>
            <person name="Song B.B."/>
            <person name="Summersgill H."/>
            <person name="Thelus R."/>
            <person name="Thornton R.D."/>
            <person name="Trejos Z.Y."/>
            <person name="Usmani K."/>
            <person name="Vattathil S."/>
            <person name="Villasana D."/>
            <person name="Walker D.L."/>
            <person name="Wang S."/>
            <person name="Wang K."/>
            <person name="White C.S."/>
            <person name="Williams A.C."/>
            <person name="Williamson J."/>
            <person name="Wilson K."/>
            <person name="Woghiren I.O."/>
            <person name="Woodworth J.R."/>
            <person name="Worley K.C."/>
            <person name="Wright R.A."/>
            <person name="Wu W."/>
            <person name="Young L."/>
            <person name="Zhang L."/>
            <person name="Zhang J."/>
            <person name="Zhu Y."/>
            <person name="Muzny D.M."/>
            <person name="Weinstock G."/>
            <person name="Gibbs R.A."/>
        </authorList>
    </citation>
    <scope>NUCLEOTIDE SEQUENCE [LARGE SCALE GENOMIC DNA]</scope>
    <source>
        <strain evidence="3">LSR1</strain>
    </source>
</reference>
<dbReference type="RefSeq" id="XP_016664034.1">
    <property type="nucleotide sequence ID" value="XM_016808545.1"/>
</dbReference>
<feature type="region of interest" description="Disordered" evidence="1">
    <location>
        <begin position="54"/>
        <end position="91"/>
    </location>
</feature>
<dbReference type="EnsemblMetazoa" id="XM_016808545.2">
    <property type="protein sequence ID" value="XP_016664034.1"/>
    <property type="gene ID" value="LOC107885104"/>
</dbReference>
<sequence>MTYHQRNSSPNFNKIFDKQLLTPEQVQQASILELRADPLLWAAYKRGWDENFSKNQVTHDSNFPDDNDSLGDDNYHQNKNVREDSMNENTFSQQYRLQKTVINTNTNCKSNQTEFMETDN</sequence>
<dbReference type="GeneID" id="107885104"/>
<reference evidence="2" key="2">
    <citation type="submission" date="2022-06" db="UniProtKB">
        <authorList>
            <consortium name="EnsemblMetazoa"/>
        </authorList>
    </citation>
    <scope>IDENTIFICATION</scope>
</reference>
<organism evidence="2 3">
    <name type="scientific">Acyrthosiphon pisum</name>
    <name type="common">Pea aphid</name>
    <dbReference type="NCBI Taxonomy" id="7029"/>
    <lineage>
        <taxon>Eukaryota</taxon>
        <taxon>Metazoa</taxon>
        <taxon>Ecdysozoa</taxon>
        <taxon>Arthropoda</taxon>
        <taxon>Hexapoda</taxon>
        <taxon>Insecta</taxon>
        <taxon>Pterygota</taxon>
        <taxon>Neoptera</taxon>
        <taxon>Paraneoptera</taxon>
        <taxon>Hemiptera</taxon>
        <taxon>Sternorrhyncha</taxon>
        <taxon>Aphidomorpha</taxon>
        <taxon>Aphidoidea</taxon>
        <taxon>Aphididae</taxon>
        <taxon>Macrosiphini</taxon>
        <taxon>Acyrthosiphon</taxon>
    </lineage>
</organism>
<dbReference type="Proteomes" id="UP000007819">
    <property type="component" value="Chromosome X"/>
</dbReference>
<name>A0A8R2D881_ACYPI</name>
<dbReference type="AlphaFoldDB" id="A0A8R2D881"/>